<gene>
    <name evidence="1" type="ORF">CYJ19_10110</name>
</gene>
<organism evidence="1 2">
    <name type="scientific">Winkia neuii</name>
    <dbReference type="NCBI Taxonomy" id="33007"/>
    <lineage>
        <taxon>Bacteria</taxon>
        <taxon>Bacillati</taxon>
        <taxon>Actinomycetota</taxon>
        <taxon>Actinomycetes</taxon>
        <taxon>Actinomycetales</taxon>
        <taxon>Actinomycetaceae</taxon>
        <taxon>Winkia</taxon>
    </lineage>
</organism>
<reference evidence="1 2" key="1">
    <citation type="submission" date="2017-12" db="EMBL/GenBank/DDBJ databases">
        <title>Phylogenetic diversity of female urinary microbiome.</title>
        <authorList>
            <person name="Thomas-White K."/>
            <person name="Wolfe A.J."/>
        </authorList>
    </citation>
    <scope>NUCLEOTIDE SEQUENCE [LARGE SCALE GENOMIC DNA]</scope>
    <source>
        <strain evidence="1 2">UMB0402</strain>
    </source>
</reference>
<dbReference type="AlphaFoldDB" id="A0A2I1IKE0"/>
<dbReference type="GeneID" id="35867205"/>
<keyword evidence="2" id="KW-1185">Reference proteome</keyword>
<evidence type="ECO:0008006" key="3">
    <source>
        <dbReference type="Google" id="ProtNLM"/>
    </source>
</evidence>
<accession>A0A2I1IKE0</accession>
<comment type="caution">
    <text evidence="1">The sequence shown here is derived from an EMBL/GenBank/DDBJ whole genome shotgun (WGS) entry which is preliminary data.</text>
</comment>
<protein>
    <recommendedName>
        <fullName evidence="3">TipAS antibiotic-recognition domain-containing protein</fullName>
    </recommendedName>
</protein>
<evidence type="ECO:0000313" key="2">
    <source>
        <dbReference type="Proteomes" id="UP000235122"/>
    </source>
</evidence>
<sequence>MTTNEDLAGMQTYITRRLSQDYTPDQIQSWGPLTADNEEWRKKWIKYGMEFLNAAERAQDFRDLDPKAFEAIEAVTMDYAKAAFSS</sequence>
<dbReference type="EMBL" id="PKKO01000006">
    <property type="protein sequence ID" value="PKY71562.1"/>
    <property type="molecule type" value="Genomic_DNA"/>
</dbReference>
<name>A0A2I1IKE0_9ACTO</name>
<dbReference type="Proteomes" id="UP000235122">
    <property type="component" value="Unassembled WGS sequence"/>
</dbReference>
<proteinExistence type="predicted"/>
<dbReference type="RefSeq" id="WP_024331563.1">
    <property type="nucleotide sequence ID" value="NZ_JASOXK010000004.1"/>
</dbReference>
<evidence type="ECO:0000313" key="1">
    <source>
        <dbReference type="EMBL" id="PKY71562.1"/>
    </source>
</evidence>